<reference evidence="3" key="1">
    <citation type="submission" date="2022-11" db="UniProtKB">
        <authorList>
            <consortium name="WormBaseParasite"/>
        </authorList>
    </citation>
    <scope>IDENTIFICATION</scope>
</reference>
<protein>
    <submittedName>
        <fullName evidence="3">Uncharacterized protein</fullName>
    </submittedName>
</protein>
<dbReference type="WBParaSite" id="PgR042_g030_t01">
    <property type="protein sequence ID" value="PgR042_g030_t01"/>
    <property type="gene ID" value="PgR042_g030"/>
</dbReference>
<organism evidence="2 3">
    <name type="scientific">Parascaris univalens</name>
    <name type="common">Nematode worm</name>
    <dbReference type="NCBI Taxonomy" id="6257"/>
    <lineage>
        <taxon>Eukaryota</taxon>
        <taxon>Metazoa</taxon>
        <taxon>Ecdysozoa</taxon>
        <taxon>Nematoda</taxon>
        <taxon>Chromadorea</taxon>
        <taxon>Rhabditida</taxon>
        <taxon>Spirurina</taxon>
        <taxon>Ascaridomorpha</taxon>
        <taxon>Ascaridoidea</taxon>
        <taxon>Ascarididae</taxon>
        <taxon>Parascaris</taxon>
    </lineage>
</organism>
<name>A0A915BJI2_PARUN</name>
<proteinExistence type="predicted"/>
<dbReference type="Proteomes" id="UP000887569">
    <property type="component" value="Unplaced"/>
</dbReference>
<accession>A0A915BJI2</accession>
<evidence type="ECO:0000313" key="2">
    <source>
        <dbReference type="Proteomes" id="UP000887569"/>
    </source>
</evidence>
<sequence>MLKLRADAYKKRRTCAGERWDGAREEYGLSEELKECPGAWGREGRSTPDSCPASTAPRGRAGAGNGRAAVWAAAAPTEEMRGRAGCLGAPSGGKAREEHGLSEELKECPGDWGRVGTVGWGGENKTFRLSLALSTGRGTAVRRGERGGLFVRFTRSWNGRCVPGTGPAWACGARESGAEAPPVVLASWKDRREVDKDTGLEAF</sequence>
<keyword evidence="2" id="KW-1185">Reference proteome</keyword>
<evidence type="ECO:0000256" key="1">
    <source>
        <dbReference type="SAM" id="MobiDB-lite"/>
    </source>
</evidence>
<evidence type="ECO:0000313" key="3">
    <source>
        <dbReference type="WBParaSite" id="PgR042_g030_t01"/>
    </source>
</evidence>
<feature type="compositionally biased region" description="Low complexity" evidence="1">
    <location>
        <begin position="56"/>
        <end position="66"/>
    </location>
</feature>
<feature type="region of interest" description="Disordered" evidence="1">
    <location>
        <begin position="38"/>
        <end position="66"/>
    </location>
</feature>
<dbReference type="AlphaFoldDB" id="A0A915BJI2"/>